<proteinExistence type="predicted"/>
<feature type="domain" description="Lipocalin-like" evidence="1">
    <location>
        <begin position="38"/>
        <end position="150"/>
    </location>
</feature>
<dbReference type="Proteomes" id="UP000290407">
    <property type="component" value="Unassembled WGS sequence"/>
</dbReference>
<gene>
    <name evidence="2" type="ORF">EQG79_20850</name>
</gene>
<reference evidence="2 3" key="1">
    <citation type="submission" date="2019-01" db="EMBL/GenBank/DDBJ databases">
        <title>Spirosoma flava sp. nov., a propanil-degrading bacterium isolated from herbicide-contaminated soil.</title>
        <authorList>
            <person name="Zhang L."/>
            <person name="Jiang J.-D."/>
        </authorList>
    </citation>
    <scope>NUCLEOTIDE SEQUENCE [LARGE SCALE GENOMIC DNA]</scope>
    <source>
        <strain evidence="2 3">TY50</strain>
    </source>
</reference>
<keyword evidence="3" id="KW-1185">Reference proteome</keyword>
<dbReference type="InterPro" id="IPR024311">
    <property type="entry name" value="Lipocalin-like"/>
</dbReference>
<protein>
    <recommendedName>
        <fullName evidence="1">Lipocalin-like domain-containing protein</fullName>
    </recommendedName>
</protein>
<dbReference type="AlphaFoldDB" id="A0A4Q2UF54"/>
<dbReference type="Pfam" id="PF13648">
    <property type="entry name" value="Lipocalin_4"/>
    <property type="match status" value="1"/>
</dbReference>
<evidence type="ECO:0000313" key="2">
    <source>
        <dbReference type="EMBL" id="RYC67913.1"/>
    </source>
</evidence>
<dbReference type="RefSeq" id="WP_129603697.1">
    <property type="nucleotide sequence ID" value="NZ_SBLB01000006.1"/>
</dbReference>
<name>A0A4Q2UF54_9BACT</name>
<accession>A0A4Q2UF54</accession>
<organism evidence="2 3">
    <name type="scientific">Spirosoma sordidisoli</name>
    <dbReference type="NCBI Taxonomy" id="2502893"/>
    <lineage>
        <taxon>Bacteria</taxon>
        <taxon>Pseudomonadati</taxon>
        <taxon>Bacteroidota</taxon>
        <taxon>Cytophagia</taxon>
        <taxon>Cytophagales</taxon>
        <taxon>Cytophagaceae</taxon>
        <taxon>Spirosoma</taxon>
    </lineage>
</organism>
<evidence type="ECO:0000259" key="1">
    <source>
        <dbReference type="Pfam" id="PF13648"/>
    </source>
</evidence>
<dbReference type="EMBL" id="SBLB01000006">
    <property type="protein sequence ID" value="RYC67913.1"/>
    <property type="molecule type" value="Genomic_DNA"/>
</dbReference>
<sequence length="173" mass="18958">MTNMTGARVLPWALLLAMPLWFGSCRKEADSAVTPSLLEGTWRIAGLRSEPGADLLYTGEEITDLIAYLDTLSDGSGTDIITCLTSTTVTFNSNKRVIIKEAPTCTLYAYDLIGIAENSTWKLEGNKLTLSSNLQSRVYDVARTDSTLTLVRSAEEDYGNGPKTYTTTIKMKK</sequence>
<comment type="caution">
    <text evidence="2">The sequence shown here is derived from an EMBL/GenBank/DDBJ whole genome shotgun (WGS) entry which is preliminary data.</text>
</comment>
<evidence type="ECO:0000313" key="3">
    <source>
        <dbReference type="Proteomes" id="UP000290407"/>
    </source>
</evidence>